<proteinExistence type="predicted"/>
<evidence type="ECO:0000313" key="1">
    <source>
        <dbReference type="EMBL" id="CDZ76099.1"/>
    </source>
</evidence>
<protein>
    <submittedName>
        <fullName evidence="1">Uncharacterized protein</fullName>
    </submittedName>
</protein>
<gene>
    <name evidence="1" type="ORF">BN59_00363</name>
</gene>
<dbReference type="STRING" id="1034943.BN59_00363"/>
<keyword evidence="2" id="KW-1185">Reference proteome</keyword>
<dbReference type="OrthoDB" id="5648060at2"/>
<evidence type="ECO:0000313" key="2">
    <source>
        <dbReference type="Proteomes" id="UP000044071"/>
    </source>
</evidence>
<organism evidence="1 2">
    <name type="scientific">Legionella massiliensis</name>
    <dbReference type="NCBI Taxonomy" id="1034943"/>
    <lineage>
        <taxon>Bacteria</taxon>
        <taxon>Pseudomonadati</taxon>
        <taxon>Pseudomonadota</taxon>
        <taxon>Gammaproteobacteria</taxon>
        <taxon>Legionellales</taxon>
        <taxon>Legionellaceae</taxon>
        <taxon>Legionella</taxon>
    </lineage>
</organism>
<dbReference type="eggNOG" id="ENOG5031EN0">
    <property type="taxonomic scope" value="Bacteria"/>
</dbReference>
<name>A0A078KWH1_9GAMM</name>
<dbReference type="RefSeq" id="WP_043872706.1">
    <property type="nucleotide sequence ID" value="NZ_CCVW01000001.1"/>
</dbReference>
<dbReference type="EMBL" id="CCSB01000001">
    <property type="protein sequence ID" value="CDZ76099.1"/>
    <property type="molecule type" value="Genomic_DNA"/>
</dbReference>
<dbReference type="AlphaFoldDB" id="A0A078KWH1"/>
<dbReference type="Proteomes" id="UP000044071">
    <property type="component" value="Unassembled WGS sequence"/>
</dbReference>
<reference evidence="1 2" key="1">
    <citation type="submission" date="2014-06" db="EMBL/GenBank/DDBJ databases">
        <authorList>
            <person name="Urmite Genomes Urmite Genomes"/>
        </authorList>
    </citation>
    <scope>NUCLEOTIDE SEQUENCE [LARGE SCALE GENOMIC DNA]</scope>
</reference>
<accession>A0A078KWH1</accession>
<sequence>MTEYDYKSFKIHYEIHPDKTKKNLYTADGYICCTLDQGVPVLPRQFHTEYITRDGVQKEIRKLIENYIDFEWQEFHDMQGEKISRGD</sequence>